<dbReference type="InterPro" id="IPR050661">
    <property type="entry name" value="BglG_antiterminators"/>
</dbReference>
<evidence type="ECO:0000313" key="4">
    <source>
        <dbReference type="EMBL" id="MDT2405182.1"/>
    </source>
</evidence>
<sequence>MLYEELMFDASLLLRFNIFKYLNQSTKKILAISQLSEDLDLNYQQSVIELNEVDQELAEIRPDHETIMMRAGKLNLENLNATVDEYRYHLLQQAVPFQFILYFLNDANPTIEQFCEKYFVSRSTVSRKIDKLKKHLKRFNIRFTYTEAGMSGDERLIRLALFDLLWLGTRGIECPINVDKHQLTKIIDTYKDYFPLSQTYFGTQEIKLFTSINMVRVQKKKFTKYDPRYNFLMKDNPYYDFTSLRDLIDMPMTTRQLKGETSFIYFLAHYSPFYTIRDDQSMKQALHDFDSRPNPVNDFVTEFRNFAKKVLFPDRPDIMDDPLVVSNMLNITFGYFIFRQPFPSMIELVLDPNAKQTRGEYILFQNIQNFMQMTKENPSYSFISSVHPMITRAFKRLLLPYFNQFPYAHNLKVGIALEHNAIFVRDLYRFLEDLRFIDAEPYDVSLKDDYDLIISSSSLLRKEKPNIPLFQLDFPYTKNELVPLYLELRNIYDKKNRVYE</sequence>
<dbReference type="EMBL" id="PDXQ01000001">
    <property type="protein sequence ID" value="TRZ35473.1"/>
    <property type="molecule type" value="Genomic_DNA"/>
</dbReference>
<evidence type="ECO:0000256" key="2">
    <source>
        <dbReference type="ARBA" id="ARBA00023163"/>
    </source>
</evidence>
<organism evidence="4 8">
    <name type="scientific">Enterococcus avium</name>
    <name type="common">Streptococcus avium</name>
    <dbReference type="NCBI Taxonomy" id="33945"/>
    <lineage>
        <taxon>Bacteria</taxon>
        <taxon>Bacillati</taxon>
        <taxon>Bacillota</taxon>
        <taxon>Bacilli</taxon>
        <taxon>Lactobacillales</taxon>
        <taxon>Enterococcaceae</taxon>
        <taxon>Enterococcus</taxon>
    </lineage>
</organism>
<dbReference type="Proteomes" id="UP001260773">
    <property type="component" value="Unassembled WGS sequence"/>
</dbReference>
<dbReference type="InterPro" id="IPR007737">
    <property type="entry name" value="Mga_HTH"/>
</dbReference>
<dbReference type="PANTHER" id="PTHR30185">
    <property type="entry name" value="CRYPTIC BETA-GLUCOSIDE BGL OPERON ANTITERMINATOR"/>
    <property type="match status" value="1"/>
</dbReference>
<evidence type="ECO:0000313" key="9">
    <source>
        <dbReference type="Proteomes" id="UP001264335"/>
    </source>
</evidence>
<gene>
    <name evidence="6" type="ORF">AUF17_15880</name>
    <name evidence="4" type="ORF">P7D43_22750</name>
    <name evidence="5" type="ORF">P7D79_01080</name>
</gene>
<dbReference type="Proteomes" id="UP001264335">
    <property type="component" value="Unassembled WGS sequence"/>
</dbReference>
<dbReference type="PANTHER" id="PTHR30185:SF13">
    <property type="entry name" value="LICABCH OPERON REGULATOR-RELATED"/>
    <property type="match status" value="1"/>
</dbReference>
<evidence type="ECO:0000313" key="5">
    <source>
        <dbReference type="EMBL" id="MDT2512813.1"/>
    </source>
</evidence>
<keyword evidence="1" id="KW-0805">Transcription regulation</keyword>
<proteinExistence type="predicted"/>
<evidence type="ECO:0000256" key="1">
    <source>
        <dbReference type="ARBA" id="ARBA00023015"/>
    </source>
</evidence>
<reference evidence="6 7" key="1">
    <citation type="submission" date="2017-10" db="EMBL/GenBank/DDBJ databases">
        <title>FDA dAtabase for Regulatory Grade micrObial Sequences (FDA-ARGOS): Supporting development and validation of Infectious Disease Dx tests.</title>
        <authorList>
            <person name="Campos J."/>
            <person name="Goldberg B."/>
            <person name="Tallon L.J."/>
            <person name="Sadzewicz L."/>
            <person name="Sengamalay N."/>
            <person name="Ott S."/>
            <person name="Godinez A."/>
            <person name="Nagaraj S."/>
            <person name="Vyas G."/>
            <person name="Aluvathingal J."/>
            <person name="Nadendla S."/>
            <person name="Geyer C."/>
            <person name="Nandy P."/>
            <person name="Hobson J."/>
            <person name="Sichtig H."/>
        </authorList>
    </citation>
    <scope>NUCLEOTIDE SEQUENCE [LARGE SCALE GENOMIC DNA]</scope>
    <source>
        <strain evidence="6 7">FDAARGOS_185</strain>
    </source>
</reference>
<evidence type="ECO:0000313" key="7">
    <source>
        <dbReference type="Proteomes" id="UP000316316"/>
    </source>
</evidence>
<dbReference type="AlphaFoldDB" id="A0A2N8PZP8"/>
<reference evidence="4 9" key="2">
    <citation type="submission" date="2023-03" db="EMBL/GenBank/DDBJ databases">
        <authorList>
            <person name="Shen W."/>
            <person name="Cai J."/>
        </authorList>
    </citation>
    <scope>NUCLEOTIDE SEQUENCE</scope>
    <source>
        <strain evidence="4">P33-2</strain>
        <strain evidence="5 9">Y2</strain>
    </source>
</reference>
<comment type="caution">
    <text evidence="4">The sequence shown here is derived from an EMBL/GenBank/DDBJ whole genome shotgun (WGS) entry which is preliminary data.</text>
</comment>
<evidence type="ECO:0000313" key="8">
    <source>
        <dbReference type="Proteomes" id="UP001260773"/>
    </source>
</evidence>
<dbReference type="Pfam" id="PF05043">
    <property type="entry name" value="Mga"/>
    <property type="match status" value="1"/>
</dbReference>
<accession>A0A2N8PZP8</accession>
<evidence type="ECO:0000259" key="3">
    <source>
        <dbReference type="Pfam" id="PF05043"/>
    </source>
</evidence>
<evidence type="ECO:0000313" key="6">
    <source>
        <dbReference type="EMBL" id="TRZ35473.1"/>
    </source>
</evidence>
<feature type="domain" description="Mga helix-turn-helix" evidence="3">
    <location>
        <begin position="80"/>
        <end position="164"/>
    </location>
</feature>
<dbReference type="EMBL" id="JARPWH010000204">
    <property type="protein sequence ID" value="MDT2405182.1"/>
    <property type="molecule type" value="Genomic_DNA"/>
</dbReference>
<dbReference type="Gene3D" id="1.10.10.10">
    <property type="entry name" value="Winged helix-like DNA-binding domain superfamily/Winged helix DNA-binding domain"/>
    <property type="match status" value="1"/>
</dbReference>
<name>A0A2N8PZP8_ENTAV</name>
<keyword evidence="2" id="KW-0804">Transcription</keyword>
<dbReference type="GeneID" id="69569339"/>
<dbReference type="EMBL" id="JARPWY010000002">
    <property type="protein sequence ID" value="MDT2512813.1"/>
    <property type="molecule type" value="Genomic_DNA"/>
</dbReference>
<dbReference type="Proteomes" id="UP000316316">
    <property type="component" value="Unassembled WGS sequence"/>
</dbReference>
<protein>
    <submittedName>
        <fullName evidence="4">Helix-turn-helix domain-containing protein</fullName>
    </submittedName>
    <submittedName>
        <fullName evidence="6">M protein trans-acting positive regulator</fullName>
    </submittedName>
</protein>
<dbReference type="RefSeq" id="WP_016179449.1">
    <property type="nucleotide sequence ID" value="NZ_CAAKNX010000121.1"/>
</dbReference>
<dbReference type="InterPro" id="IPR036388">
    <property type="entry name" value="WH-like_DNA-bd_sf"/>
</dbReference>